<dbReference type="EMBL" id="HBUF01599781">
    <property type="protein sequence ID" value="CAG6775756.1"/>
    <property type="molecule type" value="Transcribed_RNA"/>
</dbReference>
<dbReference type="AlphaFoldDB" id="A0A8D9B338"/>
<feature type="chain" id="PRO_5036262809" description="FP protein C-terminal domain-containing protein" evidence="1">
    <location>
        <begin position="17"/>
        <end position="251"/>
    </location>
</feature>
<keyword evidence="1" id="KW-0732">Signal</keyword>
<organism evidence="3">
    <name type="scientific">Cacopsylla melanoneura</name>
    <dbReference type="NCBI Taxonomy" id="428564"/>
    <lineage>
        <taxon>Eukaryota</taxon>
        <taxon>Metazoa</taxon>
        <taxon>Ecdysozoa</taxon>
        <taxon>Arthropoda</taxon>
        <taxon>Hexapoda</taxon>
        <taxon>Insecta</taxon>
        <taxon>Pterygota</taxon>
        <taxon>Neoptera</taxon>
        <taxon>Paraneoptera</taxon>
        <taxon>Hemiptera</taxon>
        <taxon>Sternorrhyncha</taxon>
        <taxon>Psylloidea</taxon>
        <taxon>Psyllidae</taxon>
        <taxon>Psyllinae</taxon>
        <taxon>Cacopsylla</taxon>
    </lineage>
</organism>
<accession>A0A8D9B338</accession>
<evidence type="ECO:0000313" key="3">
    <source>
        <dbReference type="EMBL" id="CAG6775757.1"/>
    </source>
</evidence>
<dbReference type="EMBL" id="HBUF01599782">
    <property type="protein sequence ID" value="CAG6775757.1"/>
    <property type="molecule type" value="Transcribed_RNA"/>
</dbReference>
<name>A0A8D9B338_9HEMI</name>
<proteinExistence type="predicted"/>
<evidence type="ECO:0000259" key="2">
    <source>
        <dbReference type="Pfam" id="PF25298"/>
    </source>
</evidence>
<reference evidence="3" key="1">
    <citation type="submission" date="2021-05" db="EMBL/GenBank/DDBJ databases">
        <authorList>
            <person name="Alioto T."/>
            <person name="Alioto T."/>
            <person name="Gomez Garrido J."/>
        </authorList>
    </citation>
    <scope>NUCLEOTIDE SEQUENCE</scope>
</reference>
<dbReference type="EMBL" id="HBUF01246952">
    <property type="protein sequence ID" value="CAG6678750.1"/>
    <property type="molecule type" value="Transcribed_RNA"/>
</dbReference>
<feature type="signal peptide" evidence="1">
    <location>
        <begin position="1"/>
        <end position="16"/>
    </location>
</feature>
<evidence type="ECO:0000256" key="1">
    <source>
        <dbReference type="SAM" id="SignalP"/>
    </source>
</evidence>
<dbReference type="EMBL" id="HBUF01079322">
    <property type="protein sequence ID" value="CAG6632298.1"/>
    <property type="molecule type" value="Transcribed_RNA"/>
</dbReference>
<feature type="domain" description="FP protein C-terminal" evidence="2">
    <location>
        <begin position="182"/>
        <end position="231"/>
    </location>
</feature>
<dbReference type="Pfam" id="PF25298">
    <property type="entry name" value="Baculo_FP_2nd"/>
    <property type="match status" value="1"/>
</dbReference>
<protein>
    <recommendedName>
        <fullName evidence="2">FP protein C-terminal domain-containing protein</fullName>
    </recommendedName>
</protein>
<dbReference type="EMBL" id="HBUF01408853">
    <property type="protein sequence ID" value="CAG6738652.1"/>
    <property type="molecule type" value="Transcribed_RNA"/>
</dbReference>
<dbReference type="InterPro" id="IPR057251">
    <property type="entry name" value="FP_C"/>
</dbReference>
<sequence length="251" mass="29602">MAFLFLILLLVNTVYNWNGHGNCQSLHRENGITVRSGHNNNWKYSLHRIRREVNVKTKYIKPNEEDAIENSITSMDQYYERSMHRHYENAPKKCTVVVGGLPPLDYNVSIIRRVEEIGHMLGFENPLDDVNVAWPISLPHNKNQIILINLLTKKIRLKWVTAFRVRKLWTEKLFLQEYVPKEIQDLVRYAKDMAKVEGWKYVWLKDGIVYLRKIERSPVYCTKSKEFLHKIFHPDTPVSPVRDKNDTTPSS</sequence>